<dbReference type="Gene3D" id="3.30.2020.30">
    <property type="match status" value="1"/>
</dbReference>
<name>A0ABY9TSB9_9GAMM</name>
<dbReference type="Pfam" id="PF06155">
    <property type="entry name" value="GBBH-like_N"/>
    <property type="match status" value="1"/>
</dbReference>
<reference evidence="5" key="1">
    <citation type="submission" date="2023-09" db="EMBL/GenBank/DDBJ databases">
        <authorList>
            <person name="Li S."/>
            <person name="Li X."/>
            <person name="Zhang C."/>
            <person name="Zhao Z."/>
        </authorList>
    </citation>
    <scope>NUCLEOTIDE SEQUENCE [LARGE SCALE GENOMIC DNA]</scope>
    <source>
        <strain evidence="5">SQ149</strain>
    </source>
</reference>
<evidence type="ECO:0000313" key="5">
    <source>
        <dbReference type="Proteomes" id="UP001258994"/>
    </source>
</evidence>
<dbReference type="EMBL" id="CP134145">
    <property type="protein sequence ID" value="WNC71714.1"/>
    <property type="molecule type" value="Genomic_DNA"/>
</dbReference>
<evidence type="ECO:0000259" key="3">
    <source>
        <dbReference type="Pfam" id="PF06155"/>
    </source>
</evidence>
<feature type="domain" description="Gamma-butyrobetaine hydroxylase-like N-terminal" evidence="3">
    <location>
        <begin position="8"/>
        <end position="87"/>
    </location>
</feature>
<dbReference type="PANTHER" id="PTHR35303:SF5">
    <property type="entry name" value="OS02G0197800 PROTEIN"/>
    <property type="match status" value="1"/>
</dbReference>
<proteinExistence type="predicted"/>
<dbReference type="Proteomes" id="UP001258994">
    <property type="component" value="Chromosome"/>
</dbReference>
<dbReference type="InterPro" id="IPR010376">
    <property type="entry name" value="GBBH-like_N"/>
</dbReference>
<accession>A0ABY9TSB9</accession>
<dbReference type="RefSeq" id="WP_348390848.1">
    <property type="nucleotide sequence ID" value="NZ_CP134145.1"/>
</dbReference>
<evidence type="ECO:0000313" key="4">
    <source>
        <dbReference type="EMBL" id="WNC71714.1"/>
    </source>
</evidence>
<sequence>MQVTQLVLNEKTNFLTLSFADNFSQSLSYEFMRVYSPNEQTPQKGQAKAPVSHKKMVKLLAIEPLAKHGFRMNFDDQHSAIYSAQLLQEYAHNKARLWQEYIDALAHTGHSREAMIDITQIQ</sequence>
<protein>
    <submittedName>
        <fullName evidence="4">Gamma-butyrobetaine hydroxylase-like domain-containing protein</fullName>
    </submittedName>
</protein>
<evidence type="ECO:0000256" key="1">
    <source>
        <dbReference type="ARBA" id="ARBA00022723"/>
    </source>
</evidence>
<keyword evidence="2" id="KW-0408">Iron</keyword>
<keyword evidence="1" id="KW-0479">Metal-binding</keyword>
<evidence type="ECO:0000256" key="2">
    <source>
        <dbReference type="ARBA" id="ARBA00023004"/>
    </source>
</evidence>
<organism evidence="4 5">
    <name type="scientific">Thalassotalea psychrophila</name>
    <dbReference type="NCBI Taxonomy" id="3065647"/>
    <lineage>
        <taxon>Bacteria</taxon>
        <taxon>Pseudomonadati</taxon>
        <taxon>Pseudomonadota</taxon>
        <taxon>Gammaproteobacteria</taxon>
        <taxon>Alteromonadales</taxon>
        <taxon>Colwelliaceae</taxon>
        <taxon>Thalassotalea</taxon>
    </lineage>
</organism>
<keyword evidence="5" id="KW-1185">Reference proteome</keyword>
<dbReference type="PANTHER" id="PTHR35303">
    <property type="entry name" value="OS02G0197800 PROTEIN"/>
    <property type="match status" value="1"/>
</dbReference>
<dbReference type="InterPro" id="IPR038492">
    <property type="entry name" value="GBBH-like_N_sf"/>
</dbReference>
<gene>
    <name evidence="4" type="ORF">RGQ13_16575</name>
</gene>